<proteinExistence type="predicted"/>
<evidence type="ECO:0000259" key="2">
    <source>
        <dbReference type="Pfam" id="PF13231"/>
    </source>
</evidence>
<feature type="domain" description="Glycosyltransferase RgtA/B/C/D-like" evidence="2">
    <location>
        <begin position="70"/>
        <end position="224"/>
    </location>
</feature>
<dbReference type="STRING" id="1576369.SAMN05421753_10663"/>
<keyword evidence="1" id="KW-1133">Transmembrane helix</keyword>
<feature type="transmembrane region" description="Helical" evidence="1">
    <location>
        <begin position="311"/>
        <end position="331"/>
    </location>
</feature>
<name>A0A1I3FWM3_9PLAN</name>
<feature type="transmembrane region" description="Helical" evidence="1">
    <location>
        <begin position="367"/>
        <end position="387"/>
    </location>
</feature>
<dbReference type="InterPro" id="IPR038731">
    <property type="entry name" value="RgtA/B/C-like"/>
</dbReference>
<feature type="transmembrane region" description="Helical" evidence="1">
    <location>
        <begin position="83"/>
        <end position="102"/>
    </location>
</feature>
<feature type="transmembrane region" description="Helical" evidence="1">
    <location>
        <begin position="109"/>
        <end position="128"/>
    </location>
</feature>
<evidence type="ECO:0000256" key="1">
    <source>
        <dbReference type="SAM" id="Phobius"/>
    </source>
</evidence>
<dbReference type="RefSeq" id="WP_092049423.1">
    <property type="nucleotide sequence ID" value="NZ_FOQD01000006.1"/>
</dbReference>
<keyword evidence="3" id="KW-0808">Transferase</keyword>
<evidence type="ECO:0000313" key="3">
    <source>
        <dbReference type="EMBL" id="SFI15557.1"/>
    </source>
</evidence>
<sequence>MLLSLRRQFLWPALLCLQLAVVWLWTQGTWPDVLIDFGREWDVPLRLAQGEVLYRDIAYFNGPASPQWNALLFRLFDSTLRTLVWSNTLLLGLLLGLLYFLLKRITDPVAAFVGVSAVIWLCACTQYLEVGNANWICPYSHEVTHGLLLSLCAIAAADAYRRTERKRWLIGAGVLCGLVVLTKCEVALAGLAGVLVLLCPLVVQQFRSSNRVGSTTMLLVGFSFLMPLTVAVAGYATVMPLQDAIVSVFGSWVHAMQGTVTRSPFYLAVLGIDNVPLSLRQLLGWSAVYALALGMPVFLSRRRQMSGTRKLLICSAVVVIGFYLLQSWVPLDFYSSPRPWPVLLLLIGGGLLLNWKQFAGTGQQDVAWLTLSLVVWAGLLLLKLGLFCRLLQYGFALAAPALALLTALSWHWFPRWNVGGAGDAALRRGAILFLLLLIAVPHLGQAARMRSRHTVPVGKGPNQFLADERGRTVNTILATLSDSLQPADSLLCLPEGVMINVLSRHPVPGRFLNFVPVDLKLFGEQAMLEDLRRAPPDWIVLLQRDTSEYRFATFGVDYAMSLGDWVQAAYEPVGEDLGLIVTREQGFRLFRRRAVPLPINSN</sequence>
<dbReference type="EMBL" id="FOQD01000006">
    <property type="protein sequence ID" value="SFI15557.1"/>
    <property type="molecule type" value="Genomic_DNA"/>
</dbReference>
<dbReference type="Pfam" id="PF13231">
    <property type="entry name" value="PMT_2"/>
    <property type="match status" value="1"/>
</dbReference>
<keyword evidence="4" id="KW-1185">Reference proteome</keyword>
<gene>
    <name evidence="3" type="ORF">SAMN05421753_10663</name>
</gene>
<reference evidence="4" key="1">
    <citation type="submission" date="2016-10" db="EMBL/GenBank/DDBJ databases">
        <authorList>
            <person name="Varghese N."/>
            <person name="Submissions S."/>
        </authorList>
    </citation>
    <scope>NUCLEOTIDE SEQUENCE [LARGE SCALE GENOMIC DNA]</scope>
    <source>
        <strain evidence="4">DSM 26348</strain>
    </source>
</reference>
<feature type="transmembrane region" description="Helical" evidence="1">
    <location>
        <begin position="282"/>
        <end position="299"/>
    </location>
</feature>
<feature type="transmembrane region" description="Helical" evidence="1">
    <location>
        <begin position="425"/>
        <end position="444"/>
    </location>
</feature>
<accession>A0A1I3FWM3</accession>
<keyword evidence="1" id="KW-0472">Membrane</keyword>
<dbReference type="AlphaFoldDB" id="A0A1I3FWM3"/>
<dbReference type="Proteomes" id="UP000199518">
    <property type="component" value="Unassembled WGS sequence"/>
</dbReference>
<feature type="transmembrane region" description="Helical" evidence="1">
    <location>
        <begin position="218"/>
        <end position="238"/>
    </location>
</feature>
<dbReference type="OrthoDB" id="5441889at2"/>
<organism evidence="3 4">
    <name type="scientific">Planctomicrobium piriforme</name>
    <dbReference type="NCBI Taxonomy" id="1576369"/>
    <lineage>
        <taxon>Bacteria</taxon>
        <taxon>Pseudomonadati</taxon>
        <taxon>Planctomycetota</taxon>
        <taxon>Planctomycetia</taxon>
        <taxon>Planctomycetales</taxon>
        <taxon>Planctomycetaceae</taxon>
        <taxon>Planctomicrobium</taxon>
    </lineage>
</organism>
<feature type="transmembrane region" description="Helical" evidence="1">
    <location>
        <begin position="9"/>
        <end position="26"/>
    </location>
</feature>
<dbReference type="GO" id="GO:0016740">
    <property type="term" value="F:transferase activity"/>
    <property type="evidence" value="ECO:0007669"/>
    <property type="project" value="UniProtKB-KW"/>
</dbReference>
<keyword evidence="1" id="KW-0812">Transmembrane</keyword>
<feature type="transmembrane region" description="Helical" evidence="1">
    <location>
        <begin position="188"/>
        <end position="206"/>
    </location>
</feature>
<feature type="transmembrane region" description="Helical" evidence="1">
    <location>
        <begin position="393"/>
        <end position="413"/>
    </location>
</feature>
<evidence type="ECO:0000313" key="4">
    <source>
        <dbReference type="Proteomes" id="UP000199518"/>
    </source>
</evidence>
<protein>
    <submittedName>
        <fullName evidence="3">4-amino-4-deoxy-L-arabinose transferase</fullName>
    </submittedName>
</protein>